<keyword evidence="2" id="KW-0808">Transferase</keyword>
<dbReference type="InterPro" id="IPR008567">
    <property type="entry name" value="BKACE"/>
</dbReference>
<proteinExistence type="predicted"/>
<organism evidence="6 7">
    <name type="scientific">Halomarina salina</name>
    <dbReference type="NCBI Taxonomy" id="1872699"/>
    <lineage>
        <taxon>Archaea</taxon>
        <taxon>Methanobacteriati</taxon>
        <taxon>Methanobacteriota</taxon>
        <taxon>Stenosarchaea group</taxon>
        <taxon>Halobacteria</taxon>
        <taxon>Halobacteriales</taxon>
        <taxon>Natronomonadaceae</taxon>
        <taxon>Halomarina</taxon>
    </lineage>
</organism>
<evidence type="ECO:0000256" key="1">
    <source>
        <dbReference type="ARBA" id="ARBA00001947"/>
    </source>
</evidence>
<keyword evidence="7" id="KW-1185">Reference proteome</keyword>
<dbReference type="GO" id="GO:0046872">
    <property type="term" value="F:metal ion binding"/>
    <property type="evidence" value="ECO:0007669"/>
    <property type="project" value="UniProtKB-KW"/>
</dbReference>
<dbReference type="AlphaFoldDB" id="A0ABD5RNY5"/>
<evidence type="ECO:0000313" key="6">
    <source>
        <dbReference type="EMBL" id="MFC5972077.1"/>
    </source>
</evidence>
<gene>
    <name evidence="6" type="ORF">ACFPYI_12125</name>
</gene>
<dbReference type="InterPro" id="IPR013785">
    <property type="entry name" value="Aldolase_TIM"/>
</dbReference>
<dbReference type="EMBL" id="JBHSQH010000001">
    <property type="protein sequence ID" value="MFC5972077.1"/>
    <property type="molecule type" value="Genomic_DNA"/>
</dbReference>
<evidence type="ECO:0000313" key="7">
    <source>
        <dbReference type="Proteomes" id="UP001596099"/>
    </source>
</evidence>
<feature type="region of interest" description="Disordered" evidence="5">
    <location>
        <begin position="268"/>
        <end position="288"/>
    </location>
</feature>
<name>A0ABD5RNY5_9EURY</name>
<dbReference type="Gene3D" id="3.20.20.70">
    <property type="entry name" value="Aldolase class I"/>
    <property type="match status" value="1"/>
</dbReference>
<dbReference type="PANTHER" id="PTHR37418:SF2">
    <property type="entry name" value="3-KETO-5-AMINOHEXANOATE CLEAVAGE ENZYME"/>
    <property type="match status" value="1"/>
</dbReference>
<keyword evidence="3" id="KW-0479">Metal-binding</keyword>
<evidence type="ECO:0000256" key="2">
    <source>
        <dbReference type="ARBA" id="ARBA00022679"/>
    </source>
</evidence>
<dbReference type="RefSeq" id="WP_247415076.1">
    <property type="nucleotide sequence ID" value="NZ_JALLGW010000001.1"/>
</dbReference>
<evidence type="ECO:0000256" key="5">
    <source>
        <dbReference type="SAM" id="MobiDB-lite"/>
    </source>
</evidence>
<sequence>MTTVCLEAALNGPWGTDQQPNSPIRIDDCIEQGIACAEAGAAIIHLHSYDTSGTEHHDASIYTDIIDGIQQHVDAIVYPSIPLLGKPGVDGITPTERFAHQDELGEMGLLEWAVVDTGSVNFSTYDDVEQDQLGFVYQNPEAHIREGLTVSARHGARPSYAIYEPGFVRLGAALHHRYPTLTQPLYRFMFSEKFTFGYPPQPYALESYLTLLEDVAPEAPWMISGLGVDITPLIPTAVERGGHVRVGLEDAPLGSPKPNVEVVKEAREKVEASGGTLATPSEVRTNLS</sequence>
<accession>A0ABD5RNY5</accession>
<dbReference type="Proteomes" id="UP001596099">
    <property type="component" value="Unassembled WGS sequence"/>
</dbReference>
<protein>
    <submittedName>
        <fullName evidence="6">3-keto-5-aminohexanoate cleavage protein</fullName>
    </submittedName>
</protein>
<dbReference type="PANTHER" id="PTHR37418">
    <property type="entry name" value="3-KETO-5-AMINOHEXANOATE CLEAVAGE ENZYME-RELATED"/>
    <property type="match status" value="1"/>
</dbReference>
<evidence type="ECO:0000256" key="4">
    <source>
        <dbReference type="ARBA" id="ARBA00022833"/>
    </source>
</evidence>
<comment type="cofactor">
    <cofactor evidence="1">
        <name>Zn(2+)</name>
        <dbReference type="ChEBI" id="CHEBI:29105"/>
    </cofactor>
</comment>
<evidence type="ECO:0000256" key="3">
    <source>
        <dbReference type="ARBA" id="ARBA00022723"/>
    </source>
</evidence>
<dbReference type="Pfam" id="PF05853">
    <property type="entry name" value="BKACE"/>
    <property type="match status" value="1"/>
</dbReference>
<feature type="compositionally biased region" description="Polar residues" evidence="5">
    <location>
        <begin position="276"/>
        <end position="288"/>
    </location>
</feature>
<comment type="caution">
    <text evidence="6">The sequence shown here is derived from an EMBL/GenBank/DDBJ whole genome shotgun (WGS) entry which is preliminary data.</text>
</comment>
<dbReference type="GO" id="GO:0016740">
    <property type="term" value="F:transferase activity"/>
    <property type="evidence" value="ECO:0007669"/>
    <property type="project" value="UniProtKB-KW"/>
</dbReference>
<keyword evidence="4" id="KW-0862">Zinc</keyword>
<reference evidence="6 7" key="1">
    <citation type="journal article" date="2019" name="Int. J. Syst. Evol. Microbiol.">
        <title>The Global Catalogue of Microorganisms (GCM) 10K type strain sequencing project: providing services to taxonomists for standard genome sequencing and annotation.</title>
        <authorList>
            <consortium name="The Broad Institute Genomics Platform"/>
            <consortium name="The Broad Institute Genome Sequencing Center for Infectious Disease"/>
            <person name="Wu L."/>
            <person name="Ma J."/>
        </authorList>
    </citation>
    <scope>NUCLEOTIDE SEQUENCE [LARGE SCALE GENOMIC DNA]</scope>
    <source>
        <strain evidence="6 7">CGMCC 1.12543</strain>
    </source>
</reference>